<dbReference type="Pfam" id="PF14299">
    <property type="entry name" value="PP2"/>
    <property type="match status" value="1"/>
</dbReference>
<evidence type="ECO:0000313" key="2">
    <source>
        <dbReference type="EnsemblPlants" id="Kaladp0008s0062.1.v1.1"/>
    </source>
</evidence>
<reference evidence="2" key="1">
    <citation type="submission" date="2021-01" db="UniProtKB">
        <authorList>
            <consortium name="EnsemblPlants"/>
        </authorList>
    </citation>
    <scope>IDENTIFICATION</scope>
</reference>
<accession>A0A7N0RBE0</accession>
<evidence type="ECO:0000313" key="3">
    <source>
        <dbReference type="Proteomes" id="UP000594263"/>
    </source>
</evidence>
<dbReference type="PROSITE" id="PS50181">
    <property type="entry name" value="FBOX"/>
    <property type="match status" value="1"/>
</dbReference>
<dbReference type="InterPro" id="IPR036047">
    <property type="entry name" value="F-box-like_dom_sf"/>
</dbReference>
<sequence>MGSTFSAIADYVTGSCSRTPPPSPGLGDLPEDCVALVLIRLDPTEICRLAVLNRAFRGASLTDTVWESKLPHNYRLLVQKLFGKAGDGLGNRTIYANLSRPNSFDDGTKVVWLHKTSGGLCMSISSKGLAITGIDDRRYWSYLPTQESRFGTVAYLQQTWWLEVEGEVEFPLPAGTYNVLFRLQLGRASKRFCHRVCNSEHVRGWDKKPARFQLWTSDGQYAATQHFLTDPGKWIIYHAGNFTVDKPDQLTKVKFSMTQIDCTHLKGGLCVDSVLIVPKMR</sequence>
<keyword evidence="3" id="KW-1185">Reference proteome</keyword>
<dbReference type="OMA" id="HATSQCY"/>
<dbReference type="EnsemblPlants" id="Kaladp0008s0062.1.v1.1">
    <property type="protein sequence ID" value="Kaladp0008s0062.1.v1.1"/>
    <property type="gene ID" value="Kaladp0008s0062.v1.1"/>
</dbReference>
<dbReference type="PANTHER" id="PTHR31960:SF22">
    <property type="entry name" value="F-BOX PROTEIN PP2-A12"/>
    <property type="match status" value="1"/>
</dbReference>
<dbReference type="PANTHER" id="PTHR31960">
    <property type="entry name" value="F-BOX PROTEIN PP2-A15"/>
    <property type="match status" value="1"/>
</dbReference>
<dbReference type="Proteomes" id="UP000594263">
    <property type="component" value="Unplaced"/>
</dbReference>
<feature type="domain" description="F-box" evidence="1">
    <location>
        <begin position="23"/>
        <end position="69"/>
    </location>
</feature>
<dbReference type="CDD" id="cd22162">
    <property type="entry name" value="F-box_AtSKIP3-like"/>
    <property type="match status" value="1"/>
</dbReference>
<dbReference type="Pfam" id="PF00646">
    <property type="entry name" value="F-box"/>
    <property type="match status" value="1"/>
</dbReference>
<dbReference type="InterPro" id="IPR001810">
    <property type="entry name" value="F-box_dom"/>
</dbReference>
<dbReference type="Gramene" id="Kaladp0008s0062.1.v1.1">
    <property type="protein sequence ID" value="Kaladp0008s0062.1.v1.1"/>
    <property type="gene ID" value="Kaladp0008s0062.v1.1"/>
</dbReference>
<protein>
    <recommendedName>
        <fullName evidence="1">F-box domain-containing protein</fullName>
    </recommendedName>
</protein>
<dbReference type="AlphaFoldDB" id="A0A7N0RBE0"/>
<proteinExistence type="predicted"/>
<evidence type="ECO:0000259" key="1">
    <source>
        <dbReference type="PROSITE" id="PS50181"/>
    </source>
</evidence>
<dbReference type="InterPro" id="IPR025886">
    <property type="entry name" value="PP2-like"/>
</dbReference>
<name>A0A7N0RBE0_KALFE</name>
<organism evidence="2 3">
    <name type="scientific">Kalanchoe fedtschenkoi</name>
    <name type="common">Lavender scallops</name>
    <name type="synonym">South American air plant</name>
    <dbReference type="NCBI Taxonomy" id="63787"/>
    <lineage>
        <taxon>Eukaryota</taxon>
        <taxon>Viridiplantae</taxon>
        <taxon>Streptophyta</taxon>
        <taxon>Embryophyta</taxon>
        <taxon>Tracheophyta</taxon>
        <taxon>Spermatophyta</taxon>
        <taxon>Magnoliopsida</taxon>
        <taxon>eudicotyledons</taxon>
        <taxon>Gunneridae</taxon>
        <taxon>Pentapetalae</taxon>
        <taxon>Saxifragales</taxon>
        <taxon>Crassulaceae</taxon>
        <taxon>Kalanchoe</taxon>
    </lineage>
</organism>
<dbReference type="SUPFAM" id="SSF81383">
    <property type="entry name" value="F-box domain"/>
    <property type="match status" value="1"/>
</dbReference>